<organism evidence="1">
    <name type="scientific">Aegilops tauschii</name>
    <name type="common">Tausch's goatgrass</name>
    <name type="synonym">Aegilops squarrosa</name>
    <dbReference type="NCBI Taxonomy" id="37682"/>
    <lineage>
        <taxon>Eukaryota</taxon>
        <taxon>Viridiplantae</taxon>
        <taxon>Streptophyta</taxon>
        <taxon>Embryophyta</taxon>
        <taxon>Tracheophyta</taxon>
        <taxon>Spermatophyta</taxon>
        <taxon>Magnoliopsida</taxon>
        <taxon>Liliopsida</taxon>
        <taxon>Poales</taxon>
        <taxon>Poaceae</taxon>
        <taxon>BOP clade</taxon>
        <taxon>Pooideae</taxon>
        <taxon>Triticodae</taxon>
        <taxon>Triticeae</taxon>
        <taxon>Triticinae</taxon>
        <taxon>Aegilops</taxon>
    </lineage>
</organism>
<evidence type="ECO:0000313" key="1">
    <source>
        <dbReference type="EnsemblPlants" id="EMT06655"/>
    </source>
</evidence>
<dbReference type="EnsemblPlants" id="EMT06655">
    <property type="protein sequence ID" value="EMT06655"/>
    <property type="gene ID" value="F775_03736"/>
</dbReference>
<dbReference type="AlphaFoldDB" id="M8AY90"/>
<name>M8AY90_AEGTA</name>
<reference evidence="1" key="1">
    <citation type="submission" date="2015-06" db="UniProtKB">
        <authorList>
            <consortium name="EnsemblPlants"/>
        </authorList>
    </citation>
    <scope>IDENTIFICATION</scope>
</reference>
<dbReference type="PANTHER" id="PTHR33115">
    <property type="entry name" value="ARM REPEAT SUPERFAMILY PROTEIN"/>
    <property type="match status" value="1"/>
</dbReference>
<dbReference type="PANTHER" id="PTHR33115:SF22">
    <property type="entry name" value="OS12G0449900 PROTEIN"/>
    <property type="match status" value="1"/>
</dbReference>
<protein>
    <submittedName>
        <fullName evidence="1">Uncharacterized protein</fullName>
    </submittedName>
</protein>
<proteinExistence type="predicted"/>
<sequence>MTGELLAILRSRGRYDSQWKEVRIINGYIVLVEYVFDAIRGVGCLVVMWATVVLLGGFISMIDKVDFRCLTLITLIGECQSVGG</sequence>
<accession>M8AY90</accession>